<dbReference type="AlphaFoldDB" id="A0AAW1RQK9"/>
<dbReference type="InterPro" id="IPR005845">
    <property type="entry name" value="A-D-PHexomutase_a/b/a-II"/>
</dbReference>
<evidence type="ECO:0000256" key="7">
    <source>
        <dbReference type="ARBA" id="ARBA00049318"/>
    </source>
</evidence>
<dbReference type="PANTHER" id="PTHR42946">
    <property type="entry name" value="PHOSPHOHEXOSE MUTASE"/>
    <property type="match status" value="1"/>
</dbReference>
<protein>
    <recommendedName>
        <fullName evidence="4">phosphoglucomutase (alpha-D-glucose-1,6-bisphosphate-dependent)</fullName>
        <ecNumber evidence="4">5.4.2.2</ecNumber>
    </recommendedName>
</protein>
<feature type="compositionally biased region" description="Low complexity" evidence="9">
    <location>
        <begin position="121"/>
        <end position="133"/>
    </location>
</feature>
<evidence type="ECO:0000256" key="4">
    <source>
        <dbReference type="ARBA" id="ARBA00012728"/>
    </source>
</evidence>
<dbReference type="Gene3D" id="1.20.1250.20">
    <property type="entry name" value="MFS general substrate transporter like domains"/>
    <property type="match status" value="1"/>
</dbReference>
<dbReference type="Pfam" id="PF02879">
    <property type="entry name" value="PGM_PMM_II"/>
    <property type="match status" value="1"/>
</dbReference>
<evidence type="ECO:0000313" key="15">
    <source>
        <dbReference type="Proteomes" id="UP001438707"/>
    </source>
</evidence>
<keyword evidence="10" id="KW-0812">Transmembrane</keyword>
<evidence type="ECO:0000256" key="5">
    <source>
        <dbReference type="ARBA" id="ARBA00022526"/>
    </source>
</evidence>
<dbReference type="EMBL" id="JALJOS010000008">
    <property type="protein sequence ID" value="KAK9835466.1"/>
    <property type="molecule type" value="Genomic_DNA"/>
</dbReference>
<feature type="region of interest" description="Disordered" evidence="9">
    <location>
        <begin position="60"/>
        <end position="135"/>
    </location>
</feature>
<evidence type="ECO:0000259" key="11">
    <source>
        <dbReference type="Pfam" id="PF02878"/>
    </source>
</evidence>
<comment type="similarity">
    <text evidence="3">Belongs to the phosphohexose mutase family.</text>
</comment>
<dbReference type="InterPro" id="IPR005846">
    <property type="entry name" value="A-D-PHexomutase_a/b/a-III"/>
</dbReference>
<dbReference type="InterPro" id="IPR005841">
    <property type="entry name" value="Alpha-D-phosphohexomutase_SF"/>
</dbReference>
<dbReference type="InterPro" id="IPR005844">
    <property type="entry name" value="A-D-PHexomutase_a/b/a-I"/>
</dbReference>
<dbReference type="Gene3D" id="3.30.310.50">
    <property type="entry name" value="Alpha-D-phosphohexomutase, C-terminal domain"/>
    <property type="match status" value="1"/>
</dbReference>
<keyword evidence="10" id="KW-0472">Membrane</keyword>
<dbReference type="Pfam" id="PF02878">
    <property type="entry name" value="PGM_PMM_I"/>
    <property type="match status" value="1"/>
</dbReference>
<feature type="domain" description="Alpha-D-phosphohexomutase alpha/beta/alpha" evidence="13">
    <location>
        <begin position="976"/>
        <end position="1077"/>
    </location>
</feature>
<evidence type="ECO:0000259" key="13">
    <source>
        <dbReference type="Pfam" id="PF02880"/>
    </source>
</evidence>
<feature type="transmembrane region" description="Helical" evidence="10">
    <location>
        <begin position="296"/>
        <end position="315"/>
    </location>
</feature>
<feature type="domain" description="Alpha-D-phosphohexomutase alpha/beta/alpha" evidence="12">
    <location>
        <begin position="887"/>
        <end position="972"/>
    </location>
</feature>
<dbReference type="PANTHER" id="PTHR42946:SF1">
    <property type="entry name" value="PHOSPHOGLUCOMUTASE (ALPHA-D-GLUCOSE-1,6-BISPHOSPHATE-DEPENDENT)"/>
    <property type="match status" value="1"/>
</dbReference>
<comment type="cofactor">
    <cofactor evidence="2">
        <name>Mg(2+)</name>
        <dbReference type="ChEBI" id="CHEBI:18420"/>
    </cofactor>
</comment>
<evidence type="ECO:0000256" key="8">
    <source>
        <dbReference type="ARBA" id="ARBA00049409"/>
    </source>
</evidence>
<feature type="transmembrane region" description="Helical" evidence="10">
    <location>
        <begin position="511"/>
        <end position="532"/>
    </location>
</feature>
<dbReference type="EC" id="5.4.2.2" evidence="4"/>
<evidence type="ECO:0000256" key="3">
    <source>
        <dbReference type="ARBA" id="ARBA00010231"/>
    </source>
</evidence>
<evidence type="ECO:0000256" key="2">
    <source>
        <dbReference type="ARBA" id="ARBA00001946"/>
    </source>
</evidence>
<dbReference type="GO" id="GO:0004615">
    <property type="term" value="F:phosphomannomutase activity"/>
    <property type="evidence" value="ECO:0007669"/>
    <property type="project" value="TreeGrafter"/>
</dbReference>
<dbReference type="SUPFAM" id="SSF103473">
    <property type="entry name" value="MFS general substrate transporter"/>
    <property type="match status" value="1"/>
</dbReference>
<evidence type="ECO:0000259" key="12">
    <source>
        <dbReference type="Pfam" id="PF02879"/>
    </source>
</evidence>
<comment type="catalytic activity">
    <reaction evidence="1">
        <text>alpha-D-glucose 1-phosphate = alpha-D-glucose 6-phosphate</text>
        <dbReference type="Rhea" id="RHEA:23536"/>
        <dbReference type="ChEBI" id="CHEBI:58225"/>
        <dbReference type="ChEBI" id="CHEBI:58601"/>
        <dbReference type="EC" id="5.4.2.2"/>
    </reaction>
</comment>
<dbReference type="InterPro" id="IPR036259">
    <property type="entry name" value="MFS_trans_sf"/>
</dbReference>
<sequence length="1210" mass="128989">MTGPAAVQSQQHLTTFREVSLQNAAAIRAVRTPASSRPAALRSARCNWLPSRLFVADASIPRRPRTSDQDVKARSLSRRRVSVTTSATASSGGFFDNRIPPPPEDPADKQPAQKPAEKEATQATQATEATAKKSTGRLQQLLQPLSDPVANSRLLALCFAQTLCSVATLIHDTYLPVYLQDVLGMSNQKIGNLQAIAQFLSNASKSLSGTIADIISPARMVIFGTLLTTLNKPMFAASGYVFATFGTTATLYWITAGKVFDRMSKGIREAPSKALIGDLSQQSGDSPTAAFSLRQALGTFGALVGSAIAGIAFNLSGRNYILTFALSAIPAAAALLITTAAFGNKSATAEAKEKSKAVAVAEGETGQNKKLSFLEKAKALKGAVGPAYWEALVVVCLLYFARFDASFITLRAKTVMAKSQLPLLTSTMMLTTTLLAAPAGIRAKSSLKARNNVLLLGFLAMIGADLAFALIGSVPGMFLGATLVGVHMALTHGVSLAMVSSYIPTTSVPGIGRITGTCWSFTDFVFGIILAYSNSVAGKFADITVQQGRGNIGCFFGGIGATVLSGLALIIFAKFFHLGKEDYVQSSGKPSKNRSSSSSSSSPGATLRYSALSPLHNCYHRHLLGPRVCRPFVYPTERRLGNRPAAGICQFVRAAAMTAGTDAPAKAFASPSNETSNMYKKLQNGSDVRGIAITGVEGENVNLPPTAAFNIGCGFAEWLSKRLGKSVNDLKISVGQDPRLSGPLLSSAIVAGLASRGAQVVQFGLATTPAMYMSCILEGHVNDGAIMITASHLPFNRNGFKFFTKEGGLEKKDITEVLQQAAASASAQMGEGQQQSYSDAAHVLQTALRVDPGRVPEANFMPVYSAHMQKLLKEGVNHPDHYDTPLKGFHFLVDAGNGGGGFFATDVLAPLGADITGSQFLDPDGMFPNHIPNPEDKRAMQSATEAVKRHSPDLAIVFDTDVDRSAVVASDGEPINSNRYIALMAAVTLRKYPGTTIVTDSVTSNGLTQFIKDQGGKHFRYKRGYKNVISKGIELNDQGEETNLMMETSGHGAMKENYFLDDGAYSALQIIIETAKQRVEGGKSITADLLGKLHEPLEASEFRLKLQTEDFKSEGDHILHGFHEWVKAGADGASGWALEKENFEGYRVNVDEGEGKQGWLLLRASLHDPLLVLNVESDTTGGMRGIVDKVSSFFGASDYKVDSSQLEDLH</sequence>
<evidence type="ECO:0000256" key="10">
    <source>
        <dbReference type="SAM" id="Phobius"/>
    </source>
</evidence>
<keyword evidence="5" id="KW-0313">Glucose metabolism</keyword>
<dbReference type="Pfam" id="PF07690">
    <property type="entry name" value="MFS_1"/>
    <property type="match status" value="1"/>
</dbReference>
<organism evidence="14 15">
    <name type="scientific">Apatococcus lobatus</name>
    <dbReference type="NCBI Taxonomy" id="904363"/>
    <lineage>
        <taxon>Eukaryota</taxon>
        <taxon>Viridiplantae</taxon>
        <taxon>Chlorophyta</taxon>
        <taxon>core chlorophytes</taxon>
        <taxon>Trebouxiophyceae</taxon>
        <taxon>Chlorellales</taxon>
        <taxon>Chlorellaceae</taxon>
        <taxon>Apatococcus</taxon>
    </lineage>
</organism>
<feature type="compositionally biased region" description="Low complexity" evidence="9">
    <location>
        <begin position="82"/>
        <end position="91"/>
    </location>
</feature>
<feature type="transmembrane region" description="Helical" evidence="10">
    <location>
        <begin position="321"/>
        <end position="342"/>
    </location>
</feature>
<comment type="caution">
    <text evidence="14">The sequence shown here is derived from an EMBL/GenBank/DDBJ whole genome shotgun (WGS) entry which is preliminary data.</text>
</comment>
<dbReference type="PRINTS" id="PR00509">
    <property type="entry name" value="PGMPMM"/>
</dbReference>
<dbReference type="InterPro" id="IPR011701">
    <property type="entry name" value="MFS"/>
</dbReference>
<dbReference type="Proteomes" id="UP001438707">
    <property type="component" value="Unassembled WGS sequence"/>
</dbReference>
<dbReference type="GO" id="GO:0022857">
    <property type="term" value="F:transmembrane transporter activity"/>
    <property type="evidence" value="ECO:0007669"/>
    <property type="project" value="InterPro"/>
</dbReference>
<feature type="transmembrane region" description="Helical" evidence="10">
    <location>
        <begin position="379"/>
        <end position="401"/>
    </location>
</feature>
<feature type="transmembrane region" description="Helical" evidence="10">
    <location>
        <begin position="421"/>
        <end position="441"/>
    </location>
</feature>
<proteinExistence type="inferred from homology"/>
<dbReference type="GO" id="GO:0006006">
    <property type="term" value="P:glucose metabolic process"/>
    <property type="evidence" value="ECO:0007669"/>
    <property type="project" value="UniProtKB-KW"/>
</dbReference>
<evidence type="ECO:0000256" key="6">
    <source>
        <dbReference type="ARBA" id="ARBA00022553"/>
    </source>
</evidence>
<feature type="domain" description="Alpha-D-phosphohexomutase alpha/beta/alpha" evidence="11">
    <location>
        <begin position="683"/>
        <end position="825"/>
    </location>
</feature>
<dbReference type="Pfam" id="PF02880">
    <property type="entry name" value="PGM_PMM_III"/>
    <property type="match status" value="1"/>
</dbReference>
<dbReference type="GO" id="GO:0004614">
    <property type="term" value="F:phosphoglucomutase activity"/>
    <property type="evidence" value="ECO:0007669"/>
    <property type="project" value="UniProtKB-EC"/>
</dbReference>
<feature type="transmembrane region" description="Helical" evidence="10">
    <location>
        <begin position="552"/>
        <end position="573"/>
    </location>
</feature>
<dbReference type="CDD" id="cd03089">
    <property type="entry name" value="PMM_PGM"/>
    <property type="match status" value="1"/>
</dbReference>
<dbReference type="InterPro" id="IPR016055">
    <property type="entry name" value="A-D-PHexomutase_a/b/a-I/II/III"/>
</dbReference>
<feature type="transmembrane region" description="Helical" evidence="10">
    <location>
        <begin position="477"/>
        <end position="499"/>
    </location>
</feature>
<keyword evidence="10" id="KW-1133">Transmembrane helix</keyword>
<evidence type="ECO:0000313" key="14">
    <source>
        <dbReference type="EMBL" id="KAK9835466.1"/>
    </source>
</evidence>
<dbReference type="Gene3D" id="3.40.120.10">
    <property type="entry name" value="Alpha-D-Glucose-1,6-Bisphosphate, subunit A, domain 3"/>
    <property type="match status" value="3"/>
</dbReference>
<feature type="transmembrane region" description="Helical" evidence="10">
    <location>
        <begin position="234"/>
        <end position="255"/>
    </location>
</feature>
<keyword evidence="6" id="KW-0597">Phosphoprotein</keyword>
<evidence type="ECO:0000256" key="9">
    <source>
        <dbReference type="SAM" id="MobiDB-lite"/>
    </source>
</evidence>
<comment type="catalytic activity">
    <reaction evidence="8">
        <text>O-phospho-L-seryl-[protein] + alpha-D-glucose 1-phosphate = alpha-D-glucose 1,6-bisphosphate + L-seryl-[protein]</text>
        <dbReference type="Rhea" id="RHEA:68748"/>
        <dbReference type="Rhea" id="RHEA-COMP:9863"/>
        <dbReference type="Rhea" id="RHEA-COMP:11604"/>
        <dbReference type="ChEBI" id="CHEBI:29999"/>
        <dbReference type="ChEBI" id="CHEBI:58392"/>
        <dbReference type="ChEBI" id="CHEBI:58601"/>
        <dbReference type="ChEBI" id="CHEBI:83421"/>
    </reaction>
</comment>
<dbReference type="InterPro" id="IPR050060">
    <property type="entry name" value="Phosphoglucosamine_mutase"/>
</dbReference>
<evidence type="ECO:0000256" key="1">
    <source>
        <dbReference type="ARBA" id="ARBA00000443"/>
    </source>
</evidence>
<keyword evidence="5" id="KW-0119">Carbohydrate metabolism</keyword>
<feature type="transmembrane region" description="Helical" evidence="10">
    <location>
        <begin position="453"/>
        <end position="471"/>
    </location>
</feature>
<dbReference type="SUPFAM" id="SSF53738">
    <property type="entry name" value="Phosphoglucomutase, first 3 domains"/>
    <property type="match status" value="3"/>
</dbReference>
<dbReference type="FunFam" id="3.40.120.10:FF:000010">
    <property type="entry name" value="phosphomannomutase/phosphoglucomutase isoform X1"/>
    <property type="match status" value="1"/>
</dbReference>
<name>A0AAW1RQK9_9CHLO</name>
<comment type="catalytic activity">
    <reaction evidence="7">
        <text>alpha-D-glucose 1,6-bisphosphate + L-seryl-[protein] = O-phospho-L-seryl-[protein] + alpha-D-glucose 6-phosphate</text>
        <dbReference type="Rhea" id="RHEA:68752"/>
        <dbReference type="Rhea" id="RHEA-COMP:9863"/>
        <dbReference type="Rhea" id="RHEA-COMP:11604"/>
        <dbReference type="ChEBI" id="CHEBI:29999"/>
        <dbReference type="ChEBI" id="CHEBI:58225"/>
        <dbReference type="ChEBI" id="CHEBI:58392"/>
        <dbReference type="ChEBI" id="CHEBI:83421"/>
    </reaction>
</comment>
<reference evidence="14 15" key="1">
    <citation type="journal article" date="2024" name="Nat. Commun.">
        <title>Phylogenomics reveals the evolutionary origins of lichenization in chlorophyte algae.</title>
        <authorList>
            <person name="Puginier C."/>
            <person name="Libourel C."/>
            <person name="Otte J."/>
            <person name="Skaloud P."/>
            <person name="Haon M."/>
            <person name="Grisel S."/>
            <person name="Petersen M."/>
            <person name="Berrin J.G."/>
            <person name="Delaux P.M."/>
            <person name="Dal Grande F."/>
            <person name="Keller J."/>
        </authorList>
    </citation>
    <scope>NUCLEOTIDE SEQUENCE [LARGE SCALE GENOMIC DNA]</scope>
    <source>
        <strain evidence="14 15">SAG 2145</strain>
    </source>
</reference>
<accession>A0AAW1RQK9</accession>
<feature type="region of interest" description="Disordered" evidence="9">
    <location>
        <begin position="585"/>
        <end position="604"/>
    </location>
</feature>
<feature type="compositionally biased region" description="Low complexity" evidence="9">
    <location>
        <begin position="586"/>
        <end position="604"/>
    </location>
</feature>
<gene>
    <name evidence="14" type="ORF">WJX74_000779</name>
</gene>
<keyword evidence="15" id="KW-1185">Reference proteome</keyword>